<sequence length="108" mass="12362">KDAFVLGRLLAHPLTTLDNVHAALKAYQDVRLSVGQFVARNSEAMGDMFEFDAPGYYDGVDRQNEREALELLKDEILELRRWRGEGAIAEWLQAERKLQESVGLCNRR</sequence>
<dbReference type="Proteomes" id="UP000092154">
    <property type="component" value="Unassembled WGS sequence"/>
</dbReference>
<dbReference type="OrthoDB" id="2687478at2759"/>
<dbReference type="EMBL" id="KV448161">
    <property type="protein sequence ID" value="OAX42230.1"/>
    <property type="molecule type" value="Genomic_DNA"/>
</dbReference>
<gene>
    <name evidence="1" type="ORF">K503DRAFT_683764</name>
</gene>
<evidence type="ECO:0008006" key="3">
    <source>
        <dbReference type="Google" id="ProtNLM"/>
    </source>
</evidence>
<evidence type="ECO:0000313" key="2">
    <source>
        <dbReference type="Proteomes" id="UP000092154"/>
    </source>
</evidence>
<name>A0A1B7NBH0_9AGAM</name>
<protein>
    <recommendedName>
        <fullName evidence="3">FAD-binding domain-containing protein</fullName>
    </recommendedName>
</protein>
<evidence type="ECO:0000313" key="1">
    <source>
        <dbReference type="EMBL" id="OAX42230.1"/>
    </source>
</evidence>
<dbReference type="AlphaFoldDB" id="A0A1B7NBH0"/>
<proteinExistence type="predicted"/>
<accession>A0A1B7NBH0</accession>
<feature type="non-terminal residue" evidence="1">
    <location>
        <position position="1"/>
    </location>
</feature>
<dbReference type="InParanoid" id="A0A1B7NBH0"/>
<keyword evidence="2" id="KW-1185">Reference proteome</keyword>
<reference evidence="1 2" key="1">
    <citation type="submission" date="2016-06" db="EMBL/GenBank/DDBJ databases">
        <title>Comparative genomics of the ectomycorrhizal sister species Rhizopogon vinicolor and Rhizopogon vesiculosus (Basidiomycota: Boletales) reveals a divergence of the mating type B locus.</title>
        <authorList>
            <consortium name="DOE Joint Genome Institute"/>
            <person name="Mujic A.B."/>
            <person name="Kuo A."/>
            <person name="Tritt A."/>
            <person name="Lipzen A."/>
            <person name="Chen C."/>
            <person name="Johnson J."/>
            <person name="Sharma A."/>
            <person name="Barry K."/>
            <person name="Grigoriev I.V."/>
            <person name="Spatafora J.W."/>
        </authorList>
    </citation>
    <scope>NUCLEOTIDE SEQUENCE [LARGE SCALE GENOMIC DNA]</scope>
    <source>
        <strain evidence="1 2">AM-OR11-026</strain>
    </source>
</reference>
<organism evidence="1 2">
    <name type="scientific">Rhizopogon vinicolor AM-OR11-026</name>
    <dbReference type="NCBI Taxonomy" id="1314800"/>
    <lineage>
        <taxon>Eukaryota</taxon>
        <taxon>Fungi</taxon>
        <taxon>Dikarya</taxon>
        <taxon>Basidiomycota</taxon>
        <taxon>Agaricomycotina</taxon>
        <taxon>Agaricomycetes</taxon>
        <taxon>Agaricomycetidae</taxon>
        <taxon>Boletales</taxon>
        <taxon>Suillineae</taxon>
        <taxon>Rhizopogonaceae</taxon>
        <taxon>Rhizopogon</taxon>
    </lineage>
</organism>